<dbReference type="EMBL" id="JBHUMX010000021">
    <property type="protein sequence ID" value="MFD2628876.1"/>
    <property type="molecule type" value="Genomic_DNA"/>
</dbReference>
<dbReference type="Pfam" id="PF00535">
    <property type="entry name" value="Glycos_transf_2"/>
    <property type="match status" value="1"/>
</dbReference>
<name>A0ABW5Q0G1_9BACI</name>
<dbReference type="PANTHER" id="PTHR22916:SF3">
    <property type="entry name" value="UDP-GLCNAC:BETAGAL BETA-1,3-N-ACETYLGLUCOSAMINYLTRANSFERASE-LIKE PROTEIN 1"/>
    <property type="match status" value="1"/>
</dbReference>
<gene>
    <name evidence="3" type="ORF">ACFSUN_08760</name>
</gene>
<organism evidence="3 4">
    <name type="scientific">Oceanobacillus kapialis</name>
    <dbReference type="NCBI Taxonomy" id="481353"/>
    <lineage>
        <taxon>Bacteria</taxon>
        <taxon>Bacillati</taxon>
        <taxon>Bacillota</taxon>
        <taxon>Bacilli</taxon>
        <taxon>Bacillales</taxon>
        <taxon>Bacillaceae</taxon>
        <taxon>Oceanobacillus</taxon>
    </lineage>
</organism>
<sequence length="646" mass="74650">MGKLKKIIVAPVDWVLYSLLGDKQRKALGNIFSPKIKELLIKVLTGRKNEQRQELKMIKYHLYNLGFVEKGLADLEAFIAKTKDPFIKRLAVWELILWHINKGTKQGAEQALLHMPDLDKEKSMDQRRRIAIIKAESYELLGQRENAKQVINSMLQEQKHPDLYLALANLENEMEKRISFINQVMDMYGLARITIDKDEQGNYHYDGLQTSPLPKSVHESPKVSVILPAYNAEEGVGTAIESILTQTWSNLELLVVDDCSPDNTVGVVEKYVEQDARVKLFSTPVNSGPYVARNIALKEATGEFVTINDADDWSHAEKLEKQVRHLIKNKQIVANTSEHSRLTEEELKLYRRGTPGKYIFPNMSSIMFRREQVLKKIGYWDSVRFAADGEFKRRIIRTFGKQAYADLPTGPLSLPRQSVTSLTGSSAFGYNGFFMGVRREYVESLEAHHEQAASLYYEYPQETRPFAVPVPMWPKRTKDRTFDVVFATDFRMENKALLEEILRLKRLHMQIGLVQLNRYDFSIPREVNWEIRTLMDGRQVQMLVFGEKVTTEKLFIINPLVLKERQRYVPEVEAASVGLLVEEVPVDENIAGELIQEWEDSVQHYFHKAPQWYAATEAVNQELKDTFPEIEVYQSEDIRRERTGYE</sequence>
<keyword evidence="4" id="KW-1185">Reference proteome</keyword>
<dbReference type="Proteomes" id="UP001597451">
    <property type="component" value="Unassembled WGS sequence"/>
</dbReference>
<dbReference type="RefSeq" id="WP_379561628.1">
    <property type="nucleotide sequence ID" value="NZ_JBHUMX010000021.1"/>
</dbReference>
<dbReference type="InterPro" id="IPR029044">
    <property type="entry name" value="Nucleotide-diphossugar_trans"/>
</dbReference>
<comment type="caution">
    <text evidence="3">The sequence shown here is derived from an EMBL/GenBank/DDBJ whole genome shotgun (WGS) entry which is preliminary data.</text>
</comment>
<feature type="domain" description="Glycosyltransferase 2-like" evidence="2">
    <location>
        <begin position="224"/>
        <end position="346"/>
    </location>
</feature>
<evidence type="ECO:0000313" key="3">
    <source>
        <dbReference type="EMBL" id="MFD2628876.1"/>
    </source>
</evidence>
<evidence type="ECO:0000256" key="1">
    <source>
        <dbReference type="ARBA" id="ARBA00006739"/>
    </source>
</evidence>
<comment type="similarity">
    <text evidence="1">Belongs to the glycosyltransferase 2 family.</text>
</comment>
<evidence type="ECO:0000259" key="2">
    <source>
        <dbReference type="Pfam" id="PF00535"/>
    </source>
</evidence>
<dbReference type="PANTHER" id="PTHR22916">
    <property type="entry name" value="GLYCOSYLTRANSFERASE"/>
    <property type="match status" value="1"/>
</dbReference>
<accession>A0ABW5Q0G1</accession>
<reference evidence="4" key="1">
    <citation type="journal article" date="2019" name="Int. J. Syst. Evol. Microbiol.">
        <title>The Global Catalogue of Microorganisms (GCM) 10K type strain sequencing project: providing services to taxonomists for standard genome sequencing and annotation.</title>
        <authorList>
            <consortium name="The Broad Institute Genomics Platform"/>
            <consortium name="The Broad Institute Genome Sequencing Center for Infectious Disease"/>
            <person name="Wu L."/>
            <person name="Ma J."/>
        </authorList>
    </citation>
    <scope>NUCLEOTIDE SEQUENCE [LARGE SCALE GENOMIC DNA]</scope>
    <source>
        <strain evidence="4">TISTR 1858</strain>
    </source>
</reference>
<dbReference type="InterPro" id="IPR001173">
    <property type="entry name" value="Glyco_trans_2-like"/>
</dbReference>
<protein>
    <submittedName>
        <fullName evidence="3">Glycosyltransferase family 2 protein</fullName>
    </submittedName>
</protein>
<dbReference type="CDD" id="cd00761">
    <property type="entry name" value="Glyco_tranf_GTA_type"/>
    <property type="match status" value="1"/>
</dbReference>
<dbReference type="Gene3D" id="3.90.550.10">
    <property type="entry name" value="Spore Coat Polysaccharide Biosynthesis Protein SpsA, Chain A"/>
    <property type="match status" value="1"/>
</dbReference>
<evidence type="ECO:0000313" key="4">
    <source>
        <dbReference type="Proteomes" id="UP001597451"/>
    </source>
</evidence>
<proteinExistence type="inferred from homology"/>
<dbReference type="SUPFAM" id="SSF53448">
    <property type="entry name" value="Nucleotide-diphospho-sugar transferases"/>
    <property type="match status" value="1"/>
</dbReference>